<feature type="compositionally biased region" description="Basic and acidic residues" evidence="6">
    <location>
        <begin position="1337"/>
        <end position="1356"/>
    </location>
</feature>
<feature type="region of interest" description="Disordered" evidence="6">
    <location>
        <begin position="20"/>
        <end position="88"/>
    </location>
</feature>
<comment type="similarity">
    <text evidence="1">Belongs to the peptidase C48 family.</text>
</comment>
<feature type="compositionally biased region" description="Polar residues" evidence="6">
    <location>
        <begin position="1198"/>
        <end position="1208"/>
    </location>
</feature>
<feature type="region of interest" description="Disordered" evidence="6">
    <location>
        <begin position="820"/>
        <end position="859"/>
    </location>
</feature>
<dbReference type="SUPFAM" id="SSF54001">
    <property type="entry name" value="Cysteine proteinases"/>
    <property type="match status" value="1"/>
</dbReference>
<feature type="region of interest" description="Disordered" evidence="6">
    <location>
        <begin position="912"/>
        <end position="941"/>
    </location>
</feature>
<keyword evidence="4" id="KW-0833">Ubl conjugation pathway</keyword>
<accession>A0A6A5K6W4</accession>
<feature type="compositionally biased region" description="Polar residues" evidence="6">
    <location>
        <begin position="627"/>
        <end position="636"/>
    </location>
</feature>
<keyword evidence="5" id="KW-0378">Hydrolase</keyword>
<feature type="compositionally biased region" description="Polar residues" evidence="6">
    <location>
        <begin position="1309"/>
        <end position="1322"/>
    </location>
</feature>
<organism evidence="8 9">
    <name type="scientific">Decorospora gaudefroyi</name>
    <dbReference type="NCBI Taxonomy" id="184978"/>
    <lineage>
        <taxon>Eukaryota</taxon>
        <taxon>Fungi</taxon>
        <taxon>Dikarya</taxon>
        <taxon>Ascomycota</taxon>
        <taxon>Pezizomycotina</taxon>
        <taxon>Dothideomycetes</taxon>
        <taxon>Pleosporomycetidae</taxon>
        <taxon>Pleosporales</taxon>
        <taxon>Pleosporineae</taxon>
        <taxon>Pleosporaceae</taxon>
        <taxon>Decorospora</taxon>
    </lineage>
</organism>
<protein>
    <recommendedName>
        <fullName evidence="7">Ubiquitin-like protease family profile domain-containing protein</fullName>
    </recommendedName>
</protein>
<gene>
    <name evidence="8" type="ORF">BDW02DRAFT_573289</name>
</gene>
<dbReference type="PANTHER" id="PTHR46896">
    <property type="entry name" value="SENTRIN-SPECIFIC PROTEASE"/>
    <property type="match status" value="1"/>
</dbReference>
<dbReference type="GO" id="GO:0005737">
    <property type="term" value="C:cytoplasm"/>
    <property type="evidence" value="ECO:0007669"/>
    <property type="project" value="TreeGrafter"/>
</dbReference>
<evidence type="ECO:0000256" key="6">
    <source>
        <dbReference type="SAM" id="MobiDB-lite"/>
    </source>
</evidence>
<dbReference type="Pfam" id="PF02902">
    <property type="entry name" value="Peptidase_C48"/>
    <property type="match status" value="1"/>
</dbReference>
<feature type="compositionally biased region" description="Acidic residues" evidence="6">
    <location>
        <begin position="410"/>
        <end position="419"/>
    </location>
</feature>
<evidence type="ECO:0000256" key="1">
    <source>
        <dbReference type="ARBA" id="ARBA00005234"/>
    </source>
</evidence>
<evidence type="ECO:0000259" key="7">
    <source>
        <dbReference type="PROSITE" id="PS50600"/>
    </source>
</evidence>
<feature type="compositionally biased region" description="Polar residues" evidence="6">
    <location>
        <begin position="345"/>
        <end position="357"/>
    </location>
</feature>
<feature type="compositionally biased region" description="Basic and acidic residues" evidence="6">
    <location>
        <begin position="64"/>
        <end position="77"/>
    </location>
</feature>
<dbReference type="Proteomes" id="UP000800040">
    <property type="component" value="Unassembled WGS sequence"/>
</dbReference>
<dbReference type="GO" id="GO:0016926">
    <property type="term" value="P:protein desumoylation"/>
    <property type="evidence" value="ECO:0007669"/>
    <property type="project" value="TreeGrafter"/>
</dbReference>
<evidence type="ECO:0000256" key="4">
    <source>
        <dbReference type="ARBA" id="ARBA00022786"/>
    </source>
</evidence>
<feature type="compositionally biased region" description="Basic and acidic residues" evidence="6">
    <location>
        <begin position="1102"/>
        <end position="1115"/>
    </location>
</feature>
<feature type="compositionally biased region" description="Acidic residues" evidence="6">
    <location>
        <begin position="214"/>
        <end position="225"/>
    </location>
</feature>
<feature type="compositionally biased region" description="Basic and acidic residues" evidence="6">
    <location>
        <begin position="1383"/>
        <end position="1393"/>
    </location>
</feature>
<dbReference type="GO" id="GO:0070139">
    <property type="term" value="F:SUMO-specific endopeptidase activity"/>
    <property type="evidence" value="ECO:0007669"/>
    <property type="project" value="TreeGrafter"/>
</dbReference>
<dbReference type="Gene3D" id="3.40.395.10">
    <property type="entry name" value="Adenoviral Proteinase, Chain A"/>
    <property type="match status" value="1"/>
</dbReference>
<feature type="compositionally biased region" description="Low complexity" evidence="6">
    <location>
        <begin position="637"/>
        <end position="658"/>
    </location>
</feature>
<feature type="compositionally biased region" description="Basic and acidic residues" evidence="6">
    <location>
        <begin position="1178"/>
        <end position="1187"/>
    </location>
</feature>
<feature type="compositionally biased region" description="Basic and acidic residues" evidence="6">
    <location>
        <begin position="1408"/>
        <end position="1429"/>
    </location>
</feature>
<evidence type="ECO:0000256" key="2">
    <source>
        <dbReference type="ARBA" id="ARBA00022553"/>
    </source>
</evidence>
<evidence type="ECO:0000256" key="3">
    <source>
        <dbReference type="ARBA" id="ARBA00022670"/>
    </source>
</evidence>
<dbReference type="InterPro" id="IPR003653">
    <property type="entry name" value="Peptidase_C48_C"/>
</dbReference>
<dbReference type="GO" id="GO:0005634">
    <property type="term" value="C:nucleus"/>
    <property type="evidence" value="ECO:0007669"/>
    <property type="project" value="TreeGrafter"/>
</dbReference>
<feature type="compositionally biased region" description="Basic and acidic residues" evidence="6">
    <location>
        <begin position="1079"/>
        <end position="1089"/>
    </location>
</feature>
<dbReference type="PANTHER" id="PTHR46896:SF3">
    <property type="entry name" value="FI06413P-RELATED"/>
    <property type="match status" value="1"/>
</dbReference>
<feature type="domain" description="Ubiquitin-like protease family profile" evidence="7">
    <location>
        <begin position="694"/>
        <end position="1012"/>
    </location>
</feature>
<feature type="compositionally biased region" description="Polar residues" evidence="6">
    <location>
        <begin position="424"/>
        <end position="435"/>
    </location>
</feature>
<feature type="region of interest" description="Disordered" evidence="6">
    <location>
        <begin position="1055"/>
        <end position="1439"/>
    </location>
</feature>
<feature type="compositionally biased region" description="Polar residues" evidence="6">
    <location>
        <begin position="820"/>
        <end position="839"/>
    </location>
</feature>
<dbReference type="GO" id="GO:0006508">
    <property type="term" value="P:proteolysis"/>
    <property type="evidence" value="ECO:0007669"/>
    <property type="project" value="UniProtKB-KW"/>
</dbReference>
<feature type="compositionally biased region" description="Low complexity" evidence="6">
    <location>
        <begin position="232"/>
        <end position="256"/>
    </location>
</feature>
<feature type="region of interest" description="Disordered" evidence="6">
    <location>
        <begin position="344"/>
        <end position="452"/>
    </location>
</feature>
<evidence type="ECO:0000313" key="8">
    <source>
        <dbReference type="EMBL" id="KAF1830194.1"/>
    </source>
</evidence>
<dbReference type="InterPro" id="IPR038765">
    <property type="entry name" value="Papain-like_cys_pep_sf"/>
</dbReference>
<feature type="region of interest" description="Disordered" evidence="6">
    <location>
        <begin position="871"/>
        <end position="897"/>
    </location>
</feature>
<feature type="compositionally biased region" description="Basic residues" evidence="6">
    <location>
        <begin position="397"/>
        <end position="406"/>
    </location>
</feature>
<feature type="region of interest" description="Disordered" evidence="6">
    <location>
        <begin position="147"/>
        <end position="312"/>
    </location>
</feature>
<evidence type="ECO:0000256" key="5">
    <source>
        <dbReference type="ARBA" id="ARBA00022801"/>
    </source>
</evidence>
<dbReference type="EMBL" id="ML975406">
    <property type="protein sequence ID" value="KAF1830194.1"/>
    <property type="molecule type" value="Genomic_DNA"/>
</dbReference>
<evidence type="ECO:0000313" key="9">
    <source>
        <dbReference type="Proteomes" id="UP000800040"/>
    </source>
</evidence>
<keyword evidence="9" id="KW-1185">Reference proteome</keyword>
<dbReference type="PROSITE" id="PS50600">
    <property type="entry name" value="ULP_PROTEASE"/>
    <property type="match status" value="1"/>
</dbReference>
<keyword evidence="3" id="KW-0645">Protease</keyword>
<feature type="compositionally biased region" description="Polar residues" evidence="6">
    <location>
        <begin position="375"/>
        <end position="385"/>
    </location>
</feature>
<keyword evidence="2" id="KW-0597">Phosphoprotein</keyword>
<dbReference type="OrthoDB" id="442460at2759"/>
<proteinExistence type="inferred from homology"/>
<reference evidence="8" key="1">
    <citation type="submission" date="2020-01" db="EMBL/GenBank/DDBJ databases">
        <authorList>
            <consortium name="DOE Joint Genome Institute"/>
            <person name="Haridas S."/>
            <person name="Albert R."/>
            <person name="Binder M."/>
            <person name="Bloem J."/>
            <person name="Labutti K."/>
            <person name="Salamov A."/>
            <person name="Andreopoulos B."/>
            <person name="Baker S.E."/>
            <person name="Barry K."/>
            <person name="Bills G."/>
            <person name="Bluhm B.H."/>
            <person name="Cannon C."/>
            <person name="Castanera R."/>
            <person name="Culley D.E."/>
            <person name="Daum C."/>
            <person name="Ezra D."/>
            <person name="Gonzalez J.B."/>
            <person name="Henrissat B."/>
            <person name="Kuo A."/>
            <person name="Liang C."/>
            <person name="Lipzen A."/>
            <person name="Lutzoni F."/>
            <person name="Magnuson J."/>
            <person name="Mondo S."/>
            <person name="Nolan M."/>
            <person name="Ohm R."/>
            <person name="Pangilinan J."/>
            <person name="Park H.-J."/>
            <person name="Ramirez L."/>
            <person name="Alfaro M."/>
            <person name="Sun H."/>
            <person name="Tritt A."/>
            <person name="Yoshinaga Y."/>
            <person name="Zwiers L.-H."/>
            <person name="Turgeon B.G."/>
            <person name="Goodwin S.B."/>
            <person name="Spatafora J.W."/>
            <person name="Crous P.W."/>
            <person name="Grigoriev I.V."/>
        </authorList>
    </citation>
    <scope>NUCLEOTIDE SEQUENCE</scope>
    <source>
        <strain evidence="8">P77</strain>
    </source>
</reference>
<feature type="region of interest" description="Disordered" evidence="6">
    <location>
        <begin position="626"/>
        <end position="660"/>
    </location>
</feature>
<dbReference type="InterPro" id="IPR051947">
    <property type="entry name" value="Sentrin-specific_protease"/>
</dbReference>
<sequence>MWCNILNGMRAAAGISNADVPANNVAGRSPSREPSLPPFPYARDSPSRSKPSPEIIDLSSPIESPKRTSHEARRTDGPRAPTMKRWRSDDEKRLVGDYSVPADAVALPDPSSWMKPSPALRKPGAGMGVQPMDTLNGNLRVGRSKATTYSKEHRARQSMVSSTPRAEWGASRANRPSKMLATPAGNLYTREDHRQSGGATPGKRRKTGHVIHLDDDDNDADEEVLEVSKSARSTPVSTSRERPSSSQSRLSIGSGSTVTGFNPSLPKPRSEFREADSFLKPSQKKRRKPISKPQGLRQSSPFGSGSMGAGPVEAPIREGAIVVNDPNTDRLAITRQTILGDFQQGGVTHTSTEPQQTSHRDSVTRSHHFPMARINESTAAQTAGNRHSAREGIDLRKQHRPAPKRRAFVEDDDDTDELALSDTYQPTRKQKMSPSETRRAANSGLKRSIQDRTSSNGWPLLFARSYECERSAPTMANGRAELVMKPHLEGWRIFAYEQPEGLVRTMFVILPEHFVKVLADATSRIRLEGPRGQDGNTFIFDLQFADEANFRTFRDHHAIPRIPRGKCLEKPEQFMLRLFEMTLKPKNVKVGTSELVHDRIEEPEDPPMQNIGTSKTPLLDELKRATNEPNLQSTGDSATATAASTRPSRSTRSAPTRAVGETPVIEEVQKFSVNIGLGTRWNKPLEYGEGRQRAVVHFDDLPRLDEDECLNDSLIDFYMIYLSKKLQVPSDKVYFFNSFFFTRLTENSGRKSMNYKAVERWTSKIDVFNYDYIVVPINEQYHWYLAIICNVSNIKRKAVVEDFEEDLVQAMEASRKESATLITTNETGDTSPPQVTSSPKPRIEGQKASNAQDVDDDDVNLFEPSLSLVDREDTGVLARPEPGSKEASSTPQSPWVAPVGVAPVVTNTKGIPEGILSQATMSPARSKARRKPAQPKRDPNQPVIIILDSLGGTARSAAVRSLKDWLAAEGETKRAMEVVMKEKGYYPKASQIPMQNNYTDCGVYLLGYVEKFLQNPDEFKDKLLTGSMSAQEDWPELKPKDMRTKMREIIFSCYEQQQSEKKARSTTKTAKSKTPPKRAPGEERTKSESKAPITERPTVESPIREAKHEDIRQSKSEQSVFQVRSPMPPSRSRLASPFEFDAHPTKPTSESSLDAVDKVSDSPPIVRSPVMPVSATPRAERTTRRNSPEVLIPVKTPGSHTSTHNGQAISAARRQEEMRQMGNAPGSMSPTKRRRPEGDVLPAAKRQPTKSPRRRETECKVVPSPLKPHSREGSAPSMPIEIEDSQDLEPNLSRRIQRPQAVSPAQRKLPSTSRRPMQTLRRSPSFEEIPPLSSRNESQRHRERKDLFPGRELENKLDEDDDMRRRNRRSAVPAPSTQQDSLLRAEDVFRDPMDEISQSTDQMQIGWHSDDAVVRETPEPGRRSMKDQDPWVTGDSLRY</sequence>
<feature type="compositionally biased region" description="Basic and acidic residues" evidence="6">
    <location>
        <begin position="268"/>
        <end position="277"/>
    </location>
</feature>
<name>A0A6A5K6W4_9PLEO</name>